<protein>
    <recommendedName>
        <fullName evidence="1">IrrE N-terminal-like domain-containing protein</fullName>
    </recommendedName>
</protein>
<dbReference type="InterPro" id="IPR010359">
    <property type="entry name" value="IrrE_HExxH"/>
</dbReference>
<dbReference type="HOGENOM" id="CLU_088575_1_0_12"/>
<accession>F0RRN6</accession>
<feature type="domain" description="IrrE N-terminal-like" evidence="1">
    <location>
        <begin position="48"/>
        <end position="160"/>
    </location>
</feature>
<evidence type="ECO:0000313" key="2">
    <source>
        <dbReference type="EMBL" id="ADY14295.1"/>
    </source>
</evidence>
<dbReference type="OrthoDB" id="9816277at2"/>
<reference evidence="3" key="1">
    <citation type="submission" date="2011-02" db="EMBL/GenBank/DDBJ databases">
        <title>Complete sequence of Spirochaeta sp. Buddy.</title>
        <authorList>
            <person name="Lucas S."/>
            <person name="Copeland A."/>
            <person name="Lapidus A."/>
            <person name="Cheng J.-F."/>
            <person name="Goodwin L."/>
            <person name="Pitluck S."/>
            <person name="Zeytun A."/>
            <person name="Detter J.C."/>
            <person name="Han C."/>
            <person name="Tapia R."/>
            <person name="Land M."/>
            <person name="Hauser L."/>
            <person name="Kyrpides N."/>
            <person name="Ivanova N."/>
            <person name="Mikhailova N."/>
            <person name="Pagani I."/>
            <person name="Ritalahti K.M."/>
            <person name="Loeffler F.E."/>
            <person name="Woyke T."/>
        </authorList>
    </citation>
    <scope>NUCLEOTIDE SEQUENCE [LARGE SCALE GENOMIC DNA]</scope>
    <source>
        <strain evidence="3">ATCC BAA-1886 / DSM 22777 / Buddy</strain>
    </source>
</reference>
<proteinExistence type="predicted"/>
<gene>
    <name evidence="2" type="ordered locus">SpiBuddy_2482</name>
</gene>
<dbReference type="InterPro" id="IPR052345">
    <property type="entry name" value="Rad_response_metalloprotease"/>
</dbReference>
<sequence>MDKMKLRTYAEQARHRWGKDSTSPLDIFAIVSQIDTATLVLFPFGENISGICVKSPTSAVLAINSTQTLGRQRFSLAHEMYHYCYDKTNTTNICPTQIDSGDIEERNADRFASYLLIPPLALNERIAKLRNGSNRNLTTKDIVDLEQYFQVSRKAILFRLREEKLLSQEASKSMEQNVKITASAFGYDLALYEPRPVERQKTTLGYYIEKAEQLLSDNKISTGKYEEYLLDAFRADIVFGPETEDEYVD</sequence>
<dbReference type="eggNOG" id="COG2856">
    <property type="taxonomic scope" value="Bacteria"/>
</dbReference>
<dbReference type="Proteomes" id="UP000008466">
    <property type="component" value="Chromosome"/>
</dbReference>
<dbReference type="AlphaFoldDB" id="F0RRN6"/>
<dbReference type="STRING" id="158189.SpiBuddy_2482"/>
<dbReference type="PANTHER" id="PTHR43236:SF1">
    <property type="entry name" value="BLL7220 PROTEIN"/>
    <property type="match status" value="1"/>
</dbReference>
<dbReference type="Gene3D" id="1.10.10.2910">
    <property type="match status" value="1"/>
</dbReference>
<dbReference type="EMBL" id="CP002541">
    <property type="protein sequence ID" value="ADY14295.1"/>
    <property type="molecule type" value="Genomic_DNA"/>
</dbReference>
<organism evidence="2 3">
    <name type="scientific">Sphaerochaeta globosa (strain ATCC BAA-1886 / DSM 22777 / Buddy)</name>
    <name type="common">Spirochaeta sp. (strain Buddy)</name>
    <dbReference type="NCBI Taxonomy" id="158189"/>
    <lineage>
        <taxon>Bacteria</taxon>
        <taxon>Pseudomonadati</taxon>
        <taxon>Spirochaetota</taxon>
        <taxon>Spirochaetia</taxon>
        <taxon>Spirochaetales</taxon>
        <taxon>Sphaerochaetaceae</taxon>
        <taxon>Sphaerochaeta</taxon>
    </lineage>
</organism>
<name>F0RRN6_SPHGB</name>
<dbReference type="KEGG" id="sbu:SpiBuddy_2482"/>
<evidence type="ECO:0000313" key="3">
    <source>
        <dbReference type="Proteomes" id="UP000008466"/>
    </source>
</evidence>
<dbReference type="PANTHER" id="PTHR43236">
    <property type="entry name" value="ANTITOXIN HIGA1"/>
    <property type="match status" value="1"/>
</dbReference>
<dbReference type="RefSeq" id="WP_013608140.1">
    <property type="nucleotide sequence ID" value="NC_015152.1"/>
</dbReference>
<dbReference type="Pfam" id="PF06114">
    <property type="entry name" value="Peptidase_M78"/>
    <property type="match status" value="1"/>
</dbReference>
<keyword evidence="3" id="KW-1185">Reference proteome</keyword>
<evidence type="ECO:0000259" key="1">
    <source>
        <dbReference type="Pfam" id="PF06114"/>
    </source>
</evidence>